<comment type="caution">
    <text evidence="1">The sequence shown here is derived from an EMBL/GenBank/DDBJ whole genome shotgun (WGS) entry which is preliminary data.</text>
</comment>
<organism evidence="1 2">
    <name type="scientific">Acacia crassicarpa</name>
    <name type="common">northern wattle</name>
    <dbReference type="NCBI Taxonomy" id="499986"/>
    <lineage>
        <taxon>Eukaryota</taxon>
        <taxon>Viridiplantae</taxon>
        <taxon>Streptophyta</taxon>
        <taxon>Embryophyta</taxon>
        <taxon>Tracheophyta</taxon>
        <taxon>Spermatophyta</taxon>
        <taxon>Magnoliopsida</taxon>
        <taxon>eudicotyledons</taxon>
        <taxon>Gunneridae</taxon>
        <taxon>Pentapetalae</taxon>
        <taxon>rosids</taxon>
        <taxon>fabids</taxon>
        <taxon>Fabales</taxon>
        <taxon>Fabaceae</taxon>
        <taxon>Caesalpinioideae</taxon>
        <taxon>mimosoid clade</taxon>
        <taxon>Acacieae</taxon>
        <taxon>Acacia</taxon>
    </lineage>
</organism>
<protein>
    <submittedName>
        <fullName evidence="1">Uncharacterized protein</fullName>
    </submittedName>
</protein>
<dbReference type="Proteomes" id="UP001293593">
    <property type="component" value="Unassembled WGS sequence"/>
</dbReference>
<evidence type="ECO:0000313" key="2">
    <source>
        <dbReference type="Proteomes" id="UP001293593"/>
    </source>
</evidence>
<evidence type="ECO:0000313" key="1">
    <source>
        <dbReference type="EMBL" id="KAK4284142.1"/>
    </source>
</evidence>
<reference evidence="1" key="1">
    <citation type="submission" date="2023-10" db="EMBL/GenBank/DDBJ databases">
        <title>Chromosome-level genome of the transformable northern wattle, Acacia crassicarpa.</title>
        <authorList>
            <person name="Massaro I."/>
            <person name="Sinha N.R."/>
            <person name="Poethig S."/>
            <person name="Leichty A.R."/>
        </authorList>
    </citation>
    <scope>NUCLEOTIDE SEQUENCE</scope>
    <source>
        <strain evidence="1">Acra3RX</strain>
        <tissue evidence="1">Leaf</tissue>
    </source>
</reference>
<proteinExistence type="predicted"/>
<accession>A0AAE1N7E9</accession>
<name>A0AAE1N7E9_9FABA</name>
<sequence>MKKEVMRQNSVHILLGIIVVVLLFAECYSSHAVRCVAAKPVKVARSRANDINMQYPVLDKMNWGLAQLVKALLTFTSKGRRFDTR</sequence>
<gene>
    <name evidence="1" type="ORF">QN277_001014</name>
</gene>
<keyword evidence="2" id="KW-1185">Reference proteome</keyword>
<dbReference type="AlphaFoldDB" id="A0AAE1N7E9"/>
<dbReference type="EMBL" id="JAWXYG010000001">
    <property type="protein sequence ID" value="KAK4284142.1"/>
    <property type="molecule type" value="Genomic_DNA"/>
</dbReference>